<accession>G0WG11</accession>
<dbReference type="RefSeq" id="XP_003671965.1">
    <property type="nucleotide sequence ID" value="XM_003671917.1"/>
</dbReference>
<protein>
    <submittedName>
        <fullName evidence="1">Uncharacterized protein</fullName>
    </submittedName>
</protein>
<dbReference type="EMBL" id="HE580275">
    <property type="protein sequence ID" value="CCD26722.1"/>
    <property type="molecule type" value="Genomic_DNA"/>
</dbReference>
<dbReference type="AlphaFoldDB" id="G0WG11"/>
<name>G0WG11_NAUDC</name>
<keyword evidence="2" id="KW-1185">Reference proteome</keyword>
<organism evidence="1 2">
    <name type="scientific">Naumovozyma dairenensis (strain ATCC 10597 / BCRC 20456 / CBS 421 / NBRC 0211 / NRRL Y-12639)</name>
    <name type="common">Saccharomyces dairenensis</name>
    <dbReference type="NCBI Taxonomy" id="1071378"/>
    <lineage>
        <taxon>Eukaryota</taxon>
        <taxon>Fungi</taxon>
        <taxon>Dikarya</taxon>
        <taxon>Ascomycota</taxon>
        <taxon>Saccharomycotina</taxon>
        <taxon>Saccharomycetes</taxon>
        <taxon>Saccharomycetales</taxon>
        <taxon>Saccharomycetaceae</taxon>
        <taxon>Naumovozyma</taxon>
    </lineage>
</organism>
<dbReference type="HOGENOM" id="CLU_1054067_0_0_1"/>
<evidence type="ECO:0000313" key="2">
    <source>
        <dbReference type="Proteomes" id="UP000000689"/>
    </source>
</evidence>
<dbReference type="Proteomes" id="UP000000689">
    <property type="component" value="Chromosome 9"/>
</dbReference>
<dbReference type="GeneID" id="11493655"/>
<dbReference type="KEGG" id="ndi:NDAI_0I01530"/>
<sequence>MITCPSILTFLKSPLDTTSDLTLVGEDDMQTHLVSTFPRTAIYVIDNLIDLIMYPNEETRPNKLIETIQQGKRLDHPNSVMMPTALGSPLFLLIRARKVASVLSLSNQIASRSSIQHLKATLSLISSLLNEYKELPAYEALFMELDSNIINELALLIEDSEKICALSEIQSNSPGPLKQNISTNVAEVYSRIQENNDRVFYSISRAQADYDKYLETISGCDDPLPMDFDTFYDRRQEILSISTRNIF</sequence>
<reference evidence="1 2" key="1">
    <citation type="journal article" date="2011" name="Proc. Natl. Acad. Sci. U.S.A.">
        <title>Evolutionary erosion of yeast sex chromosomes by mating-type switching accidents.</title>
        <authorList>
            <person name="Gordon J.L."/>
            <person name="Armisen D."/>
            <person name="Proux-Wera E."/>
            <person name="Oheigeartaigh S.S."/>
            <person name="Byrne K.P."/>
            <person name="Wolfe K.H."/>
        </authorList>
    </citation>
    <scope>NUCLEOTIDE SEQUENCE [LARGE SCALE GENOMIC DNA]</scope>
    <source>
        <strain evidence="2">ATCC 10597 / BCRC 20456 / CBS 421 / NBRC 0211 / NRRL Y-12639</strain>
    </source>
</reference>
<proteinExistence type="predicted"/>
<evidence type="ECO:0000313" key="1">
    <source>
        <dbReference type="EMBL" id="CCD26722.1"/>
    </source>
</evidence>
<gene>
    <name evidence="1" type="primary">NDAI0I01530</name>
    <name evidence="1" type="ordered locus">NDAI_0I01530</name>
</gene>